<evidence type="ECO:0000259" key="4">
    <source>
        <dbReference type="Pfam" id="PF02525"/>
    </source>
</evidence>
<keyword evidence="6" id="KW-1185">Reference proteome</keyword>
<dbReference type="Pfam" id="PF02525">
    <property type="entry name" value="Flavodoxin_2"/>
    <property type="match status" value="1"/>
</dbReference>
<dbReference type="SUPFAM" id="SSF52218">
    <property type="entry name" value="Flavoproteins"/>
    <property type="match status" value="1"/>
</dbReference>
<dbReference type="PANTHER" id="PTHR10204">
    <property type="entry name" value="NAD P H OXIDOREDUCTASE-RELATED"/>
    <property type="match status" value="1"/>
</dbReference>
<evidence type="ECO:0000256" key="3">
    <source>
        <dbReference type="SAM" id="MobiDB-lite"/>
    </source>
</evidence>
<protein>
    <submittedName>
        <fullName evidence="5">NAD(P)H dehydrogenase (Quinone)</fullName>
    </submittedName>
</protein>
<keyword evidence="2" id="KW-0560">Oxidoreductase</keyword>
<dbReference type="EMBL" id="PVTX01000003">
    <property type="protein sequence ID" value="PRZ08206.1"/>
    <property type="molecule type" value="Genomic_DNA"/>
</dbReference>
<dbReference type="Proteomes" id="UP000239895">
    <property type="component" value="Unassembled WGS sequence"/>
</dbReference>
<dbReference type="PANTHER" id="PTHR10204:SF34">
    <property type="entry name" value="NAD(P)H DEHYDROGENASE [QUINONE] 1 ISOFORM 1"/>
    <property type="match status" value="1"/>
</dbReference>
<name>A0ABX5EFT0_9MICO</name>
<proteinExistence type="inferred from homology"/>
<reference evidence="5 6" key="1">
    <citation type="submission" date="2018-03" db="EMBL/GenBank/DDBJ databases">
        <title>Comparative analysis of microorganisms from saline springs in Andes Mountain Range, Colombia.</title>
        <authorList>
            <person name="Rubin E."/>
        </authorList>
    </citation>
    <scope>NUCLEOTIDE SEQUENCE [LARGE SCALE GENOMIC DNA]</scope>
    <source>
        <strain evidence="5 6">CG 23</strain>
    </source>
</reference>
<evidence type="ECO:0000313" key="5">
    <source>
        <dbReference type="EMBL" id="PRZ08206.1"/>
    </source>
</evidence>
<evidence type="ECO:0000313" key="6">
    <source>
        <dbReference type="Proteomes" id="UP000239895"/>
    </source>
</evidence>
<dbReference type="InterPro" id="IPR003680">
    <property type="entry name" value="Flavodoxin_fold"/>
</dbReference>
<dbReference type="Gene3D" id="3.40.50.360">
    <property type="match status" value="1"/>
</dbReference>
<feature type="region of interest" description="Disordered" evidence="3">
    <location>
        <begin position="256"/>
        <end position="275"/>
    </location>
</feature>
<dbReference type="InterPro" id="IPR029039">
    <property type="entry name" value="Flavoprotein-like_sf"/>
</dbReference>
<feature type="domain" description="Flavodoxin-like fold" evidence="4">
    <location>
        <begin position="16"/>
        <end position="226"/>
    </location>
</feature>
<evidence type="ECO:0000256" key="1">
    <source>
        <dbReference type="ARBA" id="ARBA00006252"/>
    </source>
</evidence>
<evidence type="ECO:0000256" key="2">
    <source>
        <dbReference type="ARBA" id="ARBA00023002"/>
    </source>
</evidence>
<comment type="caution">
    <text evidence="5">The sequence shown here is derived from an EMBL/GenBank/DDBJ whole genome shotgun (WGS) entry which is preliminary data.</text>
</comment>
<sequence>MTVLPLAVGCAYGHTMQALIVSAAPSAGSLTADLAATAESTLRDQGDDVVLVDLARLGWHPAVRPSDYGVEELTAPVGTHALDAAASGTLDAEVARHQELLRRADLLVLVFPLWWAGMPAVLKGWVDRVFTQGFAYGLRDAAGNPRKYGDGAFAGKRGLVVTTAGDRAEAFGPRGVNGHIEDLLFPVNHGILWYTGIEPLAPLALLGVDSPVWAGVEDARAQVRKRFENLGTDEPLPYRRLLDDYDAQRRLLEEHAPGRTDLAIHRRPGGPADRP</sequence>
<gene>
    <name evidence="5" type="ORF">BCL65_103133</name>
</gene>
<accession>A0ABX5EFT0</accession>
<comment type="similarity">
    <text evidence="1">Belongs to the NAD(P)H dehydrogenase (quinone) family.</text>
</comment>
<dbReference type="InterPro" id="IPR051545">
    <property type="entry name" value="NAD(P)H_dehydrogenase_qn"/>
</dbReference>
<organism evidence="5 6">
    <name type="scientific">Isoptericola halotolerans</name>
    <dbReference type="NCBI Taxonomy" id="300560"/>
    <lineage>
        <taxon>Bacteria</taxon>
        <taxon>Bacillati</taxon>
        <taxon>Actinomycetota</taxon>
        <taxon>Actinomycetes</taxon>
        <taxon>Micrococcales</taxon>
        <taxon>Promicromonosporaceae</taxon>
        <taxon>Isoptericola</taxon>
    </lineage>
</organism>